<dbReference type="InterPro" id="IPR053964">
    <property type="entry name" value="INT1_R3"/>
</dbReference>
<organism evidence="5 6">
    <name type="scientific">Mesorhabditis spiculigera</name>
    <dbReference type="NCBI Taxonomy" id="96644"/>
    <lineage>
        <taxon>Eukaryota</taxon>
        <taxon>Metazoa</taxon>
        <taxon>Ecdysozoa</taxon>
        <taxon>Nematoda</taxon>
        <taxon>Chromadorea</taxon>
        <taxon>Rhabditida</taxon>
        <taxon>Rhabditina</taxon>
        <taxon>Rhabditomorpha</taxon>
        <taxon>Rhabditoidea</taxon>
        <taxon>Rhabditidae</taxon>
        <taxon>Mesorhabditinae</taxon>
        <taxon>Mesorhabditis</taxon>
    </lineage>
</organism>
<dbReference type="InterPro" id="IPR016024">
    <property type="entry name" value="ARM-type_fold"/>
</dbReference>
<feature type="domain" description="Integrator complex subunit 1 INTS2-binding" evidence="4">
    <location>
        <begin position="1083"/>
        <end position="1190"/>
    </location>
</feature>
<dbReference type="PANTHER" id="PTHR21224:SF1">
    <property type="entry name" value="INTEGRATOR COMPLEX SUBUNIT 1"/>
    <property type="match status" value="1"/>
</dbReference>
<accession>A0AA36CQJ3</accession>
<dbReference type="Pfam" id="PF22929">
    <property type="entry name" value="INTS1_INTS2-bd"/>
    <property type="match status" value="1"/>
</dbReference>
<name>A0AA36CQJ3_9BILA</name>
<feature type="compositionally biased region" description="Low complexity" evidence="1">
    <location>
        <begin position="59"/>
        <end position="70"/>
    </location>
</feature>
<protein>
    <submittedName>
        <fullName evidence="5">Uncharacterized protein</fullName>
    </submittedName>
</protein>
<comment type="caution">
    <text evidence="5">The sequence shown here is derived from an EMBL/GenBank/DDBJ whole genome shotgun (WGS) entry which is preliminary data.</text>
</comment>
<sequence>MSGLSKRVKKPLPAGTMCPQDLAIKPLPSINAVYNKRPLAQAAAGINASKKPKTDDATDLATSSASGSSSNNTELLRPTIEYEELRAFGVKAKCDELNDEEFKELLNTSVNEGKYNKVCRLIVAYFLRIFKEFQVTSKVSLDAGAFANIVLVIAENSQKLTNPYLPKVCFWALAQSKGWSVEKQKILASIPTRLAMHQQQLHNIYAQAFLSDCLGDRNWVDKSHCAELVSLILKRFNTRFPDAAAYKLTNGEVVAPDWTPDTNVPDKFPANVEGIGEAERDRLRVQQKKKAQEAGGDVDEAAIEAALPPLRVNITEDVLTYLRRWWELKSDTPARPFLRTMAAFCGVPEVRLAAAQRLDAWLQNPKTLRQAFELLLRVGANIADATDPTDNEVLRTLLKMKSLKSKQVQTVFLGFLGALSSNEANMRTAINLIVWNELGQPHERATHNLPILLAIISLNNASYMKILAQELARILFDKPEMLRALSLFLREFARSHLRNEFSFPPFLEAFLQGYADRMESGEAFEQQQILTSTIPFCSNVVWTAMSQQVREEFSKRRQGAIFNQLLYNRFSAELNAYFMHGLVWLERYKLAIGTAEEEKKLYVSAMYQILFLDKGVHLLKTDGGPSESDWTPCYKIISEVHPTAPLLIKLMLDDNVDSIDRLEMVTLMTMRLVKYFTNADKMIAFIDETSEFLIDLMFGLARYTSRHSLADESKDLYTADLYWKVVGNVFIWAAFGHAPSVLKLAHDKYAVIRLLILMALTEDFKFPQFALDKIFAGEPDLRKTGDELALSVERKSTGRLNLTLENSQLAPLLIYAPHGDTPRTPPEDWIHSLAILCSSHNIGIQLANIREPELLQELINECGTDSAMFAISNALSNDVNAVTTLPIASLCEYLIVQHVAVKPHAGAEEVERNNMIFDRLTESLTSGNELLLLLLGKLATHESTRRTPVIQILNRIYCAEQAKWADPAPHFLAAVGADPYFKKDRVQICGLLAKACKFENSPLYALVYLQLLSERLELGDDLAELARDLASMPYIQEPELRPPLLDFFNTYNKFVVSNGLKEAKPSTYHIKLKKGELLADPEVVAAQLELLCTTSGTEGSAARSEMMDIWFPKGNAKLTVTCNGEPVNVLADNIVAQMLCTDDERIVNVALAGLTPETALTLLQRFGLALHCASRLLTMLDKLDQNKVEQRAVVSALPFAIGYRHRGATGGADFVEEAQRRQTATKEDSMDLLTLEPLPEMLAMPVPKAPEVTPKELTARLKSAISKNSELEIGIDDVICMCKCEKLTLSCMEFVESNLKYLLDHPDSFFEAMLVLSQASERHSTVRTRLTQWAKKVLKGAKPSKPVADLLVQFASRGVKVTSSSVDATSEMGEMSSADQMLENMAEMDGMSAAEAARTINLYVARRPEIIEPGPYIVQQTRSLFTAKHSAVTSLCVKLAHSVTPETLETVMRYLSSSYDPKLNAGSVFGLFSYCACEGKVAMFKEMTDAQLKVLAHYVCAAVVEDPIREEAAVLMIDALVTALGFPVLRPLVQSFVDQTKAVIYDRARFEQLQKFVNGLTRNFPCVKADWAVGYVAIQGQHWRMKEADVMMTQTLNVVFTDEDPAKIERALAQLESWLKSHPKSMERHLGVLSRLLAEHVSMNSRQMRDKNSMLLVAFAIRAIFVLVPKVEASSLDHVEALLSVIIAFAERHLCERRAGSAEQREAVVRACLLYGTTHYSRARSLLQDHDEPIRKIAADLQSDPTLKSTLADLLAEQ</sequence>
<dbReference type="InterPro" id="IPR022145">
    <property type="entry name" value="INTS1_RPB2-bd"/>
</dbReference>
<dbReference type="Proteomes" id="UP001177023">
    <property type="component" value="Unassembled WGS sequence"/>
</dbReference>
<dbReference type="InterPro" id="IPR053966">
    <property type="entry name" value="INTS1_INTS2-bd"/>
</dbReference>
<dbReference type="Pfam" id="PF22927">
    <property type="entry name" value="INT1_R3"/>
    <property type="match status" value="1"/>
</dbReference>
<dbReference type="PANTHER" id="PTHR21224">
    <property type="entry name" value="INTEGRATOR COMPLEX SUBUNIT 1"/>
    <property type="match status" value="1"/>
</dbReference>
<dbReference type="GO" id="GO:0034474">
    <property type="term" value="P:U2 snRNA 3'-end processing"/>
    <property type="evidence" value="ECO:0007669"/>
    <property type="project" value="InterPro"/>
</dbReference>
<proteinExistence type="predicted"/>
<feature type="non-terminal residue" evidence="5">
    <location>
        <position position="1"/>
    </location>
</feature>
<evidence type="ECO:0000259" key="4">
    <source>
        <dbReference type="Pfam" id="PF22929"/>
    </source>
</evidence>
<evidence type="ECO:0000256" key="1">
    <source>
        <dbReference type="SAM" id="MobiDB-lite"/>
    </source>
</evidence>
<evidence type="ECO:0000259" key="2">
    <source>
        <dbReference type="Pfam" id="PF12432"/>
    </source>
</evidence>
<feature type="domain" description="Integrator complex subunit 1 RPB2-binding" evidence="2">
    <location>
        <begin position="318"/>
        <end position="468"/>
    </location>
</feature>
<dbReference type="SUPFAM" id="SSF48371">
    <property type="entry name" value="ARM repeat"/>
    <property type="match status" value="1"/>
</dbReference>
<reference evidence="5" key="1">
    <citation type="submission" date="2023-06" db="EMBL/GenBank/DDBJ databases">
        <authorList>
            <person name="Delattre M."/>
        </authorList>
    </citation>
    <scope>NUCLEOTIDE SEQUENCE</scope>
    <source>
        <strain evidence="5">AF72</strain>
    </source>
</reference>
<gene>
    <name evidence="5" type="ORF">MSPICULIGERA_LOCUS11785</name>
</gene>
<feature type="region of interest" description="Disordered" evidence="1">
    <location>
        <begin position="45"/>
        <end position="73"/>
    </location>
</feature>
<evidence type="ECO:0000259" key="3">
    <source>
        <dbReference type="Pfam" id="PF22927"/>
    </source>
</evidence>
<dbReference type="Pfam" id="PF12432">
    <property type="entry name" value="INTS1_RP2B-bd"/>
    <property type="match status" value="1"/>
</dbReference>
<dbReference type="GO" id="GO:0032039">
    <property type="term" value="C:integrator complex"/>
    <property type="evidence" value="ECO:0007669"/>
    <property type="project" value="InterPro"/>
</dbReference>
<keyword evidence="6" id="KW-1185">Reference proteome</keyword>
<feature type="domain" description="Integrator complex subunit 1 R3" evidence="3">
    <location>
        <begin position="1605"/>
        <end position="1741"/>
    </location>
</feature>
<evidence type="ECO:0000313" key="6">
    <source>
        <dbReference type="Proteomes" id="UP001177023"/>
    </source>
</evidence>
<dbReference type="InterPro" id="IPR038902">
    <property type="entry name" value="INTS1"/>
</dbReference>
<dbReference type="EMBL" id="CATQJA010002618">
    <property type="protein sequence ID" value="CAJ0573427.1"/>
    <property type="molecule type" value="Genomic_DNA"/>
</dbReference>
<evidence type="ECO:0000313" key="5">
    <source>
        <dbReference type="EMBL" id="CAJ0573427.1"/>
    </source>
</evidence>